<dbReference type="AlphaFoldDB" id="A0A0S3QVU1"/>
<keyword evidence="6" id="KW-0808">Transferase</keyword>
<dbReference type="OrthoDB" id="9810913at2"/>
<dbReference type="EC" id="2.6.1.-" evidence="6"/>
<keyword evidence="1 4" id="KW-0663">Pyridoxal phosphate</keyword>
<dbReference type="KEGG" id="ttk:TST_1661"/>
<dbReference type="Gene3D" id="3.90.1150.10">
    <property type="entry name" value="Aspartate Aminotransferase, domain 1"/>
    <property type="match status" value="1"/>
</dbReference>
<reference evidence="7" key="1">
    <citation type="journal article" date="2018" name="Science">
        <title>A primordial and reversible TCA cycle in a facultatively chemolithoautotrophic thermophile.</title>
        <authorList>
            <person name="Nunoura T."/>
            <person name="Chikaraishi Y."/>
            <person name="Izaki R."/>
            <person name="Suwa T."/>
            <person name="Sato T."/>
            <person name="Harada T."/>
            <person name="Mori K."/>
            <person name="Kato Y."/>
            <person name="Miyazaki M."/>
            <person name="Shimamura S."/>
            <person name="Yanagawa K."/>
            <person name="Shuto A."/>
            <person name="Ohkouchi N."/>
            <person name="Fujita N."/>
            <person name="Takaki Y."/>
            <person name="Atomi H."/>
            <person name="Takai K."/>
        </authorList>
    </citation>
    <scope>NUCLEOTIDE SEQUENCE [LARGE SCALE GENOMIC DNA]</scope>
    <source>
        <strain evidence="7">DSM 17441 / JCM 13301 / NBRC 103674 / ABI70S6</strain>
    </source>
</reference>
<evidence type="ECO:0000256" key="2">
    <source>
        <dbReference type="ARBA" id="ARBA00037999"/>
    </source>
</evidence>
<dbReference type="RefSeq" id="WP_068550614.1">
    <property type="nucleotide sequence ID" value="NZ_AP013035.1"/>
</dbReference>
<dbReference type="InterPro" id="IPR015421">
    <property type="entry name" value="PyrdxlP-dep_Trfase_major"/>
</dbReference>
<keyword evidence="6" id="KW-0032">Aminotransferase</keyword>
<dbReference type="STRING" id="1298851.TST_1661"/>
<evidence type="ECO:0000256" key="1">
    <source>
        <dbReference type="ARBA" id="ARBA00022898"/>
    </source>
</evidence>
<dbReference type="GO" id="GO:0030170">
    <property type="term" value="F:pyridoxal phosphate binding"/>
    <property type="evidence" value="ECO:0007669"/>
    <property type="project" value="TreeGrafter"/>
</dbReference>
<dbReference type="Proteomes" id="UP000063234">
    <property type="component" value="Chromosome"/>
</dbReference>
<dbReference type="PIRSF" id="PIRSF000390">
    <property type="entry name" value="PLP_StrS"/>
    <property type="match status" value="1"/>
</dbReference>
<evidence type="ECO:0000256" key="3">
    <source>
        <dbReference type="PIRSR" id="PIRSR000390-1"/>
    </source>
</evidence>
<feature type="active site" description="Proton acceptor" evidence="3">
    <location>
        <position position="184"/>
    </location>
</feature>
<dbReference type="GO" id="GO:0008483">
    <property type="term" value="F:transaminase activity"/>
    <property type="evidence" value="ECO:0007669"/>
    <property type="project" value="UniProtKB-KW"/>
</dbReference>
<evidence type="ECO:0000256" key="4">
    <source>
        <dbReference type="PIRSR" id="PIRSR000390-2"/>
    </source>
</evidence>
<dbReference type="InterPro" id="IPR015422">
    <property type="entry name" value="PyrdxlP-dep_Trfase_small"/>
</dbReference>
<dbReference type="PATRIC" id="fig|1298851.3.peg.1740"/>
<evidence type="ECO:0000313" key="7">
    <source>
        <dbReference type="Proteomes" id="UP000063234"/>
    </source>
</evidence>
<comment type="similarity">
    <text evidence="2 5">Belongs to the DegT/DnrJ/EryC1 family.</text>
</comment>
<evidence type="ECO:0000313" key="6">
    <source>
        <dbReference type="EMBL" id="BAT72445.1"/>
    </source>
</evidence>
<dbReference type="InterPro" id="IPR015424">
    <property type="entry name" value="PyrdxlP-dep_Trfase"/>
</dbReference>
<dbReference type="EMBL" id="AP013035">
    <property type="protein sequence ID" value="BAT72445.1"/>
    <property type="molecule type" value="Genomic_DNA"/>
</dbReference>
<accession>A0A0S3QVU1</accession>
<gene>
    <name evidence="6" type="primary">wbpE</name>
    <name evidence="6" type="ORF">TST_1661</name>
</gene>
<dbReference type="Pfam" id="PF01041">
    <property type="entry name" value="DegT_DnrJ_EryC1"/>
    <property type="match status" value="1"/>
</dbReference>
<name>A0A0S3QVU1_THET7</name>
<dbReference type="Gene3D" id="3.40.640.10">
    <property type="entry name" value="Type I PLP-dependent aspartate aminotransferase-like (Major domain)"/>
    <property type="match status" value="1"/>
</dbReference>
<organism evidence="6 7">
    <name type="scientific">Thermosulfidibacter takaii (strain DSM 17441 / JCM 13301 / NBRC 103674 / ABI70S6)</name>
    <dbReference type="NCBI Taxonomy" id="1298851"/>
    <lineage>
        <taxon>Bacteria</taxon>
        <taxon>Pseudomonadati</taxon>
        <taxon>Thermosulfidibacterota</taxon>
        <taxon>Thermosulfidibacteria</taxon>
        <taxon>Thermosulfidibacterales</taxon>
        <taxon>Thermosulfidibacteraceae</taxon>
    </lineage>
</organism>
<dbReference type="SUPFAM" id="SSF53383">
    <property type="entry name" value="PLP-dependent transferases"/>
    <property type="match status" value="1"/>
</dbReference>
<feature type="modified residue" description="N6-(pyridoxal phosphate)lysine" evidence="4">
    <location>
        <position position="184"/>
    </location>
</feature>
<evidence type="ECO:0000256" key="5">
    <source>
        <dbReference type="RuleBase" id="RU004508"/>
    </source>
</evidence>
<dbReference type="PANTHER" id="PTHR30244">
    <property type="entry name" value="TRANSAMINASE"/>
    <property type="match status" value="1"/>
</dbReference>
<proteinExistence type="inferred from homology"/>
<dbReference type="InterPro" id="IPR000653">
    <property type="entry name" value="DegT/StrS_aminotransferase"/>
</dbReference>
<dbReference type="GO" id="GO:0000271">
    <property type="term" value="P:polysaccharide biosynthetic process"/>
    <property type="evidence" value="ECO:0007669"/>
    <property type="project" value="TreeGrafter"/>
</dbReference>
<protein>
    <submittedName>
        <fullName evidence="6">UDP-3-keto-D-GlcNAcA aminotransferase</fullName>
        <ecNumber evidence="6">2.6.1.-</ecNumber>
    </submittedName>
</protein>
<dbReference type="PANTHER" id="PTHR30244:SF42">
    <property type="entry name" value="UDP-2-ACETAMIDO-2-DEOXY-3-OXO-D-GLUCURONATE AMINOTRANSFERASE"/>
    <property type="match status" value="1"/>
</dbReference>
<sequence>MEFIDLKKQYQRIKPEIDKAIQRVLESSRFIMGPEVEAFEEEIAEFVGVSHSISCSSGTDALLLCLMALDVGPGDEVIVPAFTFFATAEVVALLGATPVFVDILPDTYNIDPEKVKDAITYNTKAVIAVSLYGQCAELDELMNICGSKGIYLIEDAAQSLGAEHKGRKSCSIAHLSATSFFPAKPLGCYGDGGCIFTNSDTLAEKIRSLRNHGQVKRYVHKYIGINGRLDAMQAAILREKLKIYPEEIELRQVVAGRYDALLKEKGIEPPVVKDYNISVYAQYTIKVSNRDKVAQFLNENGIPTSIHYPIPVPYQEAFSYLGYKSGSLPVSETASQQVLSLPFHPYLTVEDQIRVVEALSEALAFYSG</sequence>
<keyword evidence="7" id="KW-1185">Reference proteome</keyword>
<dbReference type="CDD" id="cd00616">
    <property type="entry name" value="AHBA_syn"/>
    <property type="match status" value="1"/>
</dbReference>
<dbReference type="FunFam" id="3.40.640.10:FF:000089">
    <property type="entry name" value="Aminotransferase, DegT/DnrJ/EryC1/StrS family"/>
    <property type="match status" value="1"/>
</dbReference>